<dbReference type="NCBIfam" id="TIGR03100">
    <property type="entry name" value="hydr1_PEP"/>
    <property type="match status" value="1"/>
</dbReference>
<reference evidence="3" key="1">
    <citation type="journal article" date="2019" name="Int. J. Syst. Evol. Microbiol.">
        <title>The Global Catalogue of Microorganisms (GCM) 10K type strain sequencing project: providing services to taxonomists for standard genome sequencing and annotation.</title>
        <authorList>
            <consortium name="The Broad Institute Genomics Platform"/>
            <consortium name="The Broad Institute Genome Sequencing Center for Infectious Disease"/>
            <person name="Wu L."/>
            <person name="Ma J."/>
        </authorList>
    </citation>
    <scope>NUCLEOTIDE SEQUENCE [LARGE SCALE GENOMIC DNA]</scope>
    <source>
        <strain evidence="3">CGMCC 1.16275</strain>
    </source>
</reference>
<dbReference type="InterPro" id="IPR017531">
    <property type="entry name" value="Hydrolase-1_PEP"/>
</dbReference>
<dbReference type="Proteomes" id="UP001596456">
    <property type="component" value="Unassembled WGS sequence"/>
</dbReference>
<dbReference type="RefSeq" id="WP_377360882.1">
    <property type="nucleotide sequence ID" value="NZ_JBHTCM010000028.1"/>
</dbReference>
<dbReference type="InterPro" id="IPR029058">
    <property type="entry name" value="AB_hydrolase_fold"/>
</dbReference>
<gene>
    <name evidence="2" type="ORF">ACFQPS_19315</name>
</gene>
<dbReference type="SUPFAM" id="SSF53474">
    <property type="entry name" value="alpha/beta-Hydrolases"/>
    <property type="match status" value="1"/>
</dbReference>
<accession>A0ABW2KZ19</accession>
<keyword evidence="2" id="KW-0378">Hydrolase</keyword>
<feature type="domain" description="Serine aminopeptidase S33" evidence="1">
    <location>
        <begin position="32"/>
        <end position="144"/>
    </location>
</feature>
<name>A0ABW2KZ19_9PROT</name>
<proteinExistence type="predicted"/>
<organism evidence="2 3">
    <name type="scientific">Rhodocista pekingensis</name>
    <dbReference type="NCBI Taxonomy" id="201185"/>
    <lineage>
        <taxon>Bacteria</taxon>
        <taxon>Pseudomonadati</taxon>
        <taxon>Pseudomonadota</taxon>
        <taxon>Alphaproteobacteria</taxon>
        <taxon>Rhodospirillales</taxon>
        <taxon>Azospirillaceae</taxon>
        <taxon>Rhodocista</taxon>
    </lineage>
</organism>
<dbReference type="GO" id="GO:0016787">
    <property type="term" value="F:hydrolase activity"/>
    <property type="evidence" value="ECO:0007669"/>
    <property type="project" value="UniProtKB-KW"/>
</dbReference>
<keyword evidence="3" id="KW-1185">Reference proteome</keyword>
<dbReference type="InterPro" id="IPR022742">
    <property type="entry name" value="Hydrolase_4"/>
</dbReference>
<comment type="caution">
    <text evidence="2">The sequence shown here is derived from an EMBL/GenBank/DDBJ whole genome shotgun (WGS) entry which is preliminary data.</text>
</comment>
<dbReference type="Gene3D" id="3.40.50.1820">
    <property type="entry name" value="alpha/beta hydrolase"/>
    <property type="match status" value="1"/>
</dbReference>
<evidence type="ECO:0000313" key="3">
    <source>
        <dbReference type="Proteomes" id="UP001596456"/>
    </source>
</evidence>
<protein>
    <submittedName>
        <fullName evidence="2">Hydrolase 1, exosortase A system-associated</fullName>
    </submittedName>
</protein>
<evidence type="ECO:0000313" key="2">
    <source>
        <dbReference type="EMBL" id="MFC7335326.1"/>
    </source>
</evidence>
<dbReference type="Pfam" id="PF12146">
    <property type="entry name" value="Hydrolase_4"/>
    <property type="match status" value="1"/>
</dbReference>
<sequence>MTLREEPMLLPGGLVAILHRPADGPGGDRPRRGCVIVVGGPQYRAGSHRAFVLLARRLAAAGVAVLRFDHAGIGDSVGDAPGFEAISPDIRTAVEALAGACPGLDGIALWGLCDAVPAILAVAADDARVTRLVLLNPWVRTEAGAARAELTHYYGGRLRDPGFWRRLLRGEVALGGAVAGVLGAARRSRTGATEPAALPDRMAAALARFRGATLVVTSGQDLIAREFLDLAGRCPRWRAILARPGTARRHLEAADHTFSSAVWREQVADWTLDWLGAPA</sequence>
<dbReference type="EMBL" id="JBHTCM010000028">
    <property type="protein sequence ID" value="MFC7335326.1"/>
    <property type="molecule type" value="Genomic_DNA"/>
</dbReference>
<evidence type="ECO:0000259" key="1">
    <source>
        <dbReference type="Pfam" id="PF12146"/>
    </source>
</evidence>